<sequence>MPFLSAEPAGTPQWQALYTTAKVNLCSGPAYAARPMAVIDRGLQVSPLRQQGEWYEVRVGAFEGWINGRYLAPAQGSSRAARW</sequence>
<comment type="caution">
    <text evidence="1">The sequence shown here is derived from an EMBL/GenBank/DDBJ whole genome shotgun (WGS) entry which is preliminary data.</text>
</comment>
<dbReference type="AlphaFoldDB" id="A0A9X2T4B8"/>
<keyword evidence="2" id="KW-1185">Reference proteome</keyword>
<dbReference type="Proteomes" id="UP001151088">
    <property type="component" value="Unassembled WGS sequence"/>
</dbReference>
<dbReference type="EMBL" id="JANTHZ010000004">
    <property type="protein sequence ID" value="MCS0495861.1"/>
    <property type="molecule type" value="Genomic_DNA"/>
</dbReference>
<organism evidence="1 2">
    <name type="scientific">Ancylobacter mangrovi</name>
    <dbReference type="NCBI Taxonomy" id="2972472"/>
    <lineage>
        <taxon>Bacteria</taxon>
        <taxon>Pseudomonadati</taxon>
        <taxon>Pseudomonadota</taxon>
        <taxon>Alphaproteobacteria</taxon>
        <taxon>Hyphomicrobiales</taxon>
        <taxon>Xanthobacteraceae</taxon>
        <taxon>Ancylobacter</taxon>
    </lineage>
</organism>
<accession>A0A9X2T4B8</accession>
<protein>
    <recommendedName>
        <fullName evidence="3">SH3b domain-containing protein</fullName>
    </recommendedName>
</protein>
<proteinExistence type="predicted"/>
<evidence type="ECO:0008006" key="3">
    <source>
        <dbReference type="Google" id="ProtNLM"/>
    </source>
</evidence>
<reference evidence="1" key="1">
    <citation type="submission" date="2022-08" db="EMBL/GenBank/DDBJ databases">
        <authorList>
            <person name="Li F."/>
        </authorList>
    </citation>
    <scope>NUCLEOTIDE SEQUENCE</scope>
    <source>
        <strain evidence="1">MQZ15Z-1</strain>
    </source>
</reference>
<name>A0A9X2T4B8_9HYPH</name>
<dbReference type="Gene3D" id="2.30.30.40">
    <property type="entry name" value="SH3 Domains"/>
    <property type="match status" value="1"/>
</dbReference>
<dbReference type="RefSeq" id="WP_258733039.1">
    <property type="nucleotide sequence ID" value="NZ_JANTHZ010000004.1"/>
</dbReference>
<evidence type="ECO:0000313" key="2">
    <source>
        <dbReference type="Proteomes" id="UP001151088"/>
    </source>
</evidence>
<gene>
    <name evidence="1" type="ORF">NVS89_12175</name>
</gene>
<evidence type="ECO:0000313" key="1">
    <source>
        <dbReference type="EMBL" id="MCS0495861.1"/>
    </source>
</evidence>